<protein>
    <recommendedName>
        <fullName evidence="4">Profilin</fullName>
    </recommendedName>
</protein>
<feature type="compositionally biased region" description="Polar residues" evidence="1">
    <location>
        <begin position="14"/>
        <end position="25"/>
    </location>
</feature>
<feature type="compositionally biased region" description="Polar residues" evidence="1">
    <location>
        <begin position="66"/>
        <end position="78"/>
    </location>
</feature>
<dbReference type="PANTHER" id="PTHR41752:SF1">
    <property type="entry name" value="PROFILIN"/>
    <property type="match status" value="1"/>
</dbReference>
<sequence>MWLCGLRKRKAKYSSVSYQNSSDNYEASPGAEPGSSQPSTSTSTEVGASEKDILAPSLAKAGNYGTAGTVTPIPSQGARNGGDHLGRGSHTRDQSQSLQTMSTPTEDGVQELMSPGGAQDAFKTPAAARSQLGIKEGAEKLLFGEEKTAICDILVFDAARTVLYSNLASVDDRELPAIASLFAGRDKAMMKGITLEGQRYEVHRFHPPLVYGRTATKGEDESVGIALCKTSAAEGEMTVFALMTYKMPALSARMVPLLQRFCKETIEPLQQWWFIN</sequence>
<organism evidence="2 3">
    <name type="scientific">Chloropicon primus</name>
    <dbReference type="NCBI Taxonomy" id="1764295"/>
    <lineage>
        <taxon>Eukaryota</taxon>
        <taxon>Viridiplantae</taxon>
        <taxon>Chlorophyta</taxon>
        <taxon>Chloropicophyceae</taxon>
        <taxon>Chloropicales</taxon>
        <taxon>Chloropicaceae</taxon>
        <taxon>Chloropicon</taxon>
    </lineage>
</organism>
<feature type="compositionally biased region" description="Basic residues" evidence="1">
    <location>
        <begin position="1"/>
        <end position="12"/>
    </location>
</feature>
<accession>A0A5B8MR35</accession>
<feature type="compositionally biased region" description="Low complexity" evidence="1">
    <location>
        <begin position="35"/>
        <end position="44"/>
    </location>
</feature>
<dbReference type="Proteomes" id="UP000316726">
    <property type="component" value="Chromosome 9"/>
</dbReference>
<dbReference type="OrthoDB" id="10259541at2759"/>
<evidence type="ECO:0000256" key="1">
    <source>
        <dbReference type="SAM" id="MobiDB-lite"/>
    </source>
</evidence>
<evidence type="ECO:0000313" key="2">
    <source>
        <dbReference type="EMBL" id="QDZ22841.1"/>
    </source>
</evidence>
<dbReference type="GO" id="GO:0003779">
    <property type="term" value="F:actin binding"/>
    <property type="evidence" value="ECO:0007669"/>
    <property type="project" value="InterPro"/>
</dbReference>
<feature type="compositionally biased region" description="Basic and acidic residues" evidence="1">
    <location>
        <begin position="81"/>
        <end position="93"/>
    </location>
</feature>
<evidence type="ECO:0008006" key="4">
    <source>
        <dbReference type="Google" id="ProtNLM"/>
    </source>
</evidence>
<dbReference type="Pfam" id="PF00235">
    <property type="entry name" value="Profilin"/>
    <property type="match status" value="1"/>
</dbReference>
<dbReference type="Gene3D" id="3.30.450.30">
    <property type="entry name" value="Dynein light chain 2a, cytoplasmic"/>
    <property type="match status" value="1"/>
</dbReference>
<dbReference type="InterPro" id="IPR036140">
    <property type="entry name" value="PFN_sf"/>
</dbReference>
<dbReference type="SUPFAM" id="SSF55770">
    <property type="entry name" value="Profilin (actin-binding protein)"/>
    <property type="match status" value="1"/>
</dbReference>
<dbReference type="InterPro" id="IPR048278">
    <property type="entry name" value="PFN"/>
</dbReference>
<feature type="compositionally biased region" description="Polar residues" evidence="1">
    <location>
        <begin position="94"/>
        <end position="105"/>
    </location>
</feature>
<name>A0A5B8MR35_9CHLO</name>
<gene>
    <name evidence="2" type="ORF">A3770_09p53590</name>
</gene>
<feature type="region of interest" description="Disordered" evidence="1">
    <location>
        <begin position="1"/>
        <end position="49"/>
    </location>
</feature>
<keyword evidence="3" id="KW-1185">Reference proteome</keyword>
<dbReference type="AlphaFoldDB" id="A0A5B8MR35"/>
<feature type="region of interest" description="Disordered" evidence="1">
    <location>
        <begin position="65"/>
        <end position="121"/>
    </location>
</feature>
<reference evidence="2 3" key="1">
    <citation type="submission" date="2018-07" db="EMBL/GenBank/DDBJ databases">
        <title>The complete nuclear genome of the prasinophyte Chloropicon primus (CCMP1205).</title>
        <authorList>
            <person name="Pombert J.-F."/>
            <person name="Otis C."/>
            <person name="Turmel M."/>
            <person name="Lemieux C."/>
        </authorList>
    </citation>
    <scope>NUCLEOTIDE SEQUENCE [LARGE SCALE GENOMIC DNA]</scope>
    <source>
        <strain evidence="2 3">CCMP1205</strain>
    </source>
</reference>
<dbReference type="PANTHER" id="PTHR41752">
    <property type="entry name" value="PROFILIN"/>
    <property type="match status" value="1"/>
</dbReference>
<dbReference type="EMBL" id="CP031042">
    <property type="protein sequence ID" value="QDZ22841.1"/>
    <property type="molecule type" value="Genomic_DNA"/>
</dbReference>
<proteinExistence type="predicted"/>
<evidence type="ECO:0000313" key="3">
    <source>
        <dbReference type="Proteomes" id="UP000316726"/>
    </source>
</evidence>